<dbReference type="AlphaFoldDB" id="A0A1H8J2F6"/>
<evidence type="ECO:0000313" key="7">
    <source>
        <dbReference type="EMBL" id="SEN75014.1"/>
    </source>
</evidence>
<dbReference type="Pfam" id="PF01925">
    <property type="entry name" value="TauE"/>
    <property type="match status" value="1"/>
</dbReference>
<feature type="transmembrane region" description="Helical" evidence="6">
    <location>
        <begin position="102"/>
        <end position="120"/>
    </location>
</feature>
<name>A0A1H8J2F6_9BACL</name>
<organism evidence="7 8">
    <name type="scientific">Lihuaxuella thermophila</name>
    <dbReference type="NCBI Taxonomy" id="1173111"/>
    <lineage>
        <taxon>Bacteria</taxon>
        <taxon>Bacillati</taxon>
        <taxon>Bacillota</taxon>
        <taxon>Bacilli</taxon>
        <taxon>Bacillales</taxon>
        <taxon>Thermoactinomycetaceae</taxon>
        <taxon>Lihuaxuella</taxon>
    </lineage>
</organism>
<evidence type="ECO:0000256" key="3">
    <source>
        <dbReference type="ARBA" id="ARBA00022692"/>
    </source>
</evidence>
<evidence type="ECO:0000256" key="5">
    <source>
        <dbReference type="ARBA" id="ARBA00023136"/>
    </source>
</evidence>
<keyword evidence="6" id="KW-1003">Cell membrane</keyword>
<evidence type="ECO:0000313" key="8">
    <source>
        <dbReference type="Proteomes" id="UP000199695"/>
    </source>
</evidence>
<dbReference type="OrthoDB" id="45564at2"/>
<evidence type="ECO:0000256" key="1">
    <source>
        <dbReference type="ARBA" id="ARBA00004141"/>
    </source>
</evidence>
<dbReference type="STRING" id="1173111.SAMN05444955_12123"/>
<keyword evidence="5 6" id="KW-0472">Membrane</keyword>
<dbReference type="PANTHER" id="PTHR43701:SF12">
    <property type="entry name" value="MEMBRANE TRANSPORTER PROTEIN YTNM-RELATED"/>
    <property type="match status" value="1"/>
</dbReference>
<feature type="transmembrane region" description="Helical" evidence="6">
    <location>
        <begin position="76"/>
        <end position="96"/>
    </location>
</feature>
<evidence type="ECO:0000256" key="4">
    <source>
        <dbReference type="ARBA" id="ARBA00022989"/>
    </source>
</evidence>
<dbReference type="InterPro" id="IPR002781">
    <property type="entry name" value="TM_pro_TauE-like"/>
</dbReference>
<reference evidence="7 8" key="1">
    <citation type="submission" date="2016-10" db="EMBL/GenBank/DDBJ databases">
        <authorList>
            <person name="de Groot N.N."/>
        </authorList>
    </citation>
    <scope>NUCLEOTIDE SEQUENCE [LARGE SCALE GENOMIC DNA]</scope>
    <source>
        <strain evidence="7 8">DSM 46701</strain>
    </source>
</reference>
<comment type="subcellular location">
    <subcellularLocation>
        <location evidence="6">Cell membrane</location>
        <topology evidence="6">Multi-pass membrane protein</topology>
    </subcellularLocation>
    <subcellularLocation>
        <location evidence="1">Membrane</location>
        <topology evidence="1">Multi-pass membrane protein</topology>
    </subcellularLocation>
</comment>
<keyword evidence="8" id="KW-1185">Reference proteome</keyword>
<dbReference type="PANTHER" id="PTHR43701">
    <property type="entry name" value="MEMBRANE TRANSPORTER PROTEIN MJ0441-RELATED"/>
    <property type="match status" value="1"/>
</dbReference>
<evidence type="ECO:0000256" key="2">
    <source>
        <dbReference type="ARBA" id="ARBA00009142"/>
    </source>
</evidence>
<gene>
    <name evidence="7" type="ORF">SAMN05444955_12123</name>
</gene>
<protein>
    <recommendedName>
        <fullName evidence="6">Probable membrane transporter protein</fullName>
    </recommendedName>
</protein>
<accession>A0A1H8J2F6</accession>
<feature type="transmembrane region" description="Helical" evidence="6">
    <location>
        <begin position="173"/>
        <end position="197"/>
    </location>
</feature>
<dbReference type="Proteomes" id="UP000199695">
    <property type="component" value="Unassembled WGS sequence"/>
</dbReference>
<dbReference type="InterPro" id="IPR051598">
    <property type="entry name" value="TSUP/Inactive_protease-like"/>
</dbReference>
<evidence type="ECO:0000256" key="6">
    <source>
        <dbReference type="RuleBase" id="RU363041"/>
    </source>
</evidence>
<comment type="similarity">
    <text evidence="2 6">Belongs to the 4-toluene sulfonate uptake permease (TSUP) (TC 2.A.102) family.</text>
</comment>
<feature type="transmembrane region" description="Helical" evidence="6">
    <location>
        <begin position="231"/>
        <end position="249"/>
    </location>
</feature>
<keyword evidence="3 6" id="KW-0812">Transmembrane</keyword>
<dbReference type="RefSeq" id="WP_089972931.1">
    <property type="nucleotide sequence ID" value="NZ_FOCQ01000021.1"/>
</dbReference>
<keyword evidence="4 6" id="KW-1133">Transmembrane helix</keyword>
<proteinExistence type="inferred from homology"/>
<sequence length="296" mass="30972">MQKLIVLAIIGFAAQLVDGSLGMAYGVTSSSLLLMFGIAPAVASASVHMAEVVTTAASGISHLRFGNVDKTIVKRLIIPGSIGAFAGACFLSSLPGDLVKPYVAAFLFLLGFYVLGRFLFGSPTVSGEAKISKRFLTPLGLVAGFLDSTGGGGWGPLTTPILLSRKGIETRKVIGSVDTSECAIAISATVGFIISLGWTSFSWTWVGALMLGGIVAAPIAAWLVRVIPSHLLGVMVGGLIILTNAKTMLNSFKFIPASWHGTVYVALGIIWVVSIVYVVYRHKNGLKSEVTVSVPE</sequence>
<feature type="transmembrane region" description="Helical" evidence="6">
    <location>
        <begin position="261"/>
        <end position="280"/>
    </location>
</feature>
<dbReference type="GO" id="GO:0005886">
    <property type="term" value="C:plasma membrane"/>
    <property type="evidence" value="ECO:0007669"/>
    <property type="project" value="UniProtKB-SubCell"/>
</dbReference>
<dbReference type="EMBL" id="FOCQ01000021">
    <property type="protein sequence ID" value="SEN75014.1"/>
    <property type="molecule type" value="Genomic_DNA"/>
</dbReference>